<evidence type="ECO:0000313" key="2">
    <source>
        <dbReference type="Proteomes" id="UP000238426"/>
    </source>
</evidence>
<dbReference type="PROSITE" id="PS51257">
    <property type="entry name" value="PROKAR_LIPOPROTEIN"/>
    <property type="match status" value="1"/>
</dbReference>
<dbReference type="Proteomes" id="UP000238426">
    <property type="component" value="Unassembled WGS sequence"/>
</dbReference>
<organism evidence="1 2">
    <name type="scientific">Aurantibacter aestuarii</name>
    <dbReference type="NCBI Taxonomy" id="1266046"/>
    <lineage>
        <taxon>Bacteria</taxon>
        <taxon>Pseudomonadati</taxon>
        <taxon>Bacteroidota</taxon>
        <taxon>Flavobacteriia</taxon>
        <taxon>Flavobacteriales</taxon>
        <taxon>Flavobacteriaceae</taxon>
        <taxon>Aurantibacter</taxon>
    </lineage>
</organism>
<sequence>MNVIKLSLFILILFSSCTNEENISKSNILEKLEVTDDDSYRKYYLELNKLNLSKIEKCAIEKQRAINELQKNSLTFCLNYYPDYTEELIDILKKEYNIKSIITPLNDIVSNSDSTNYENCYQKIMDSILDKRFGVNFIKTQSNRANKKYHLKNKDSIFNFSNSTEFKSFVSSPKYKKFEDSIIKILNKHIIYPKSYISKNNNAYLSADFTVTKKGLIKDLVIESKLDTVNNKHKLNLEEQLEDYLKSINWMPFEAFESKIKVKEHFTYYLK</sequence>
<dbReference type="AlphaFoldDB" id="A0A2T1NFN1"/>
<reference evidence="1 2" key="1">
    <citation type="submission" date="2018-03" db="EMBL/GenBank/DDBJ databases">
        <title>Mesoflavibacter sp. HG37 and Mesoflavibacter sp. HG96 sp.nov., two marine bacteria isolated from seawater of Western Pacific Ocean.</title>
        <authorList>
            <person name="Cheng H."/>
            <person name="Wu Y.-H."/>
            <person name="Guo L.-L."/>
            <person name="Xu X.-W."/>
        </authorList>
    </citation>
    <scope>NUCLEOTIDE SEQUENCE [LARGE SCALE GENOMIC DNA]</scope>
    <source>
        <strain evidence="1 2">KCTC 32269</strain>
    </source>
</reference>
<comment type="caution">
    <text evidence="1">The sequence shown here is derived from an EMBL/GenBank/DDBJ whole genome shotgun (WGS) entry which is preliminary data.</text>
</comment>
<dbReference type="RefSeq" id="WP_106461880.1">
    <property type="nucleotide sequence ID" value="NZ_PXOQ01000006.1"/>
</dbReference>
<gene>
    <name evidence="1" type="ORF">C7H52_00280</name>
</gene>
<evidence type="ECO:0000313" key="1">
    <source>
        <dbReference type="EMBL" id="PSG91584.1"/>
    </source>
</evidence>
<protein>
    <submittedName>
        <fullName evidence="1">Uncharacterized protein</fullName>
    </submittedName>
</protein>
<dbReference type="EMBL" id="PXOQ01000006">
    <property type="protein sequence ID" value="PSG91584.1"/>
    <property type="molecule type" value="Genomic_DNA"/>
</dbReference>
<name>A0A2T1NFN1_9FLAO</name>
<dbReference type="OrthoDB" id="1246706at2"/>
<accession>A0A2T1NFN1</accession>
<keyword evidence="2" id="KW-1185">Reference proteome</keyword>
<proteinExistence type="predicted"/>